<evidence type="ECO:0000313" key="6">
    <source>
        <dbReference type="EMBL" id="KKR11589.1"/>
    </source>
</evidence>
<name>A0A0G0N5Y7_9BACT</name>
<dbReference type="GO" id="GO:0003735">
    <property type="term" value="F:structural constituent of ribosome"/>
    <property type="evidence" value="ECO:0007669"/>
    <property type="project" value="InterPro"/>
</dbReference>
<reference evidence="6 7" key="1">
    <citation type="journal article" date="2015" name="Nature">
        <title>rRNA introns, odd ribosomes, and small enigmatic genomes across a large radiation of phyla.</title>
        <authorList>
            <person name="Brown C.T."/>
            <person name="Hug L.A."/>
            <person name="Thomas B.C."/>
            <person name="Sharon I."/>
            <person name="Castelle C.J."/>
            <person name="Singh A."/>
            <person name="Wilkins M.J."/>
            <person name="Williams K.H."/>
            <person name="Banfield J.F."/>
        </authorList>
    </citation>
    <scope>NUCLEOTIDE SEQUENCE [LARGE SCALE GENOMIC DNA]</scope>
</reference>
<keyword evidence="2 6" id="KW-0689">Ribosomal protein</keyword>
<comment type="caution">
    <text evidence="6">The sequence shown here is derived from an EMBL/GenBank/DDBJ whole genome shotgun (WGS) entry which is preliminary data.</text>
</comment>
<dbReference type="InterPro" id="IPR035987">
    <property type="entry name" value="Ribosomal_uS8_sf"/>
</dbReference>
<dbReference type="FunFam" id="3.30.1490.10:FF:000001">
    <property type="entry name" value="30S ribosomal protein S8"/>
    <property type="match status" value="1"/>
</dbReference>
<dbReference type="GO" id="GO:0005840">
    <property type="term" value="C:ribosome"/>
    <property type="evidence" value="ECO:0007669"/>
    <property type="project" value="UniProtKB-KW"/>
</dbReference>
<evidence type="ECO:0000256" key="1">
    <source>
        <dbReference type="ARBA" id="ARBA00006471"/>
    </source>
</evidence>
<dbReference type="GO" id="GO:0005737">
    <property type="term" value="C:cytoplasm"/>
    <property type="evidence" value="ECO:0007669"/>
    <property type="project" value="UniProtKB-ARBA"/>
</dbReference>
<dbReference type="GO" id="GO:1990904">
    <property type="term" value="C:ribonucleoprotein complex"/>
    <property type="evidence" value="ECO:0007669"/>
    <property type="project" value="UniProtKB-KW"/>
</dbReference>
<dbReference type="PANTHER" id="PTHR11758">
    <property type="entry name" value="40S RIBOSOMAL PROTEIN S15A"/>
    <property type="match status" value="1"/>
</dbReference>
<dbReference type="Proteomes" id="UP000034246">
    <property type="component" value="Unassembled WGS sequence"/>
</dbReference>
<comment type="similarity">
    <text evidence="1">Belongs to the universal ribosomal protein uS8 family.</text>
</comment>
<dbReference type="GO" id="GO:0006412">
    <property type="term" value="P:translation"/>
    <property type="evidence" value="ECO:0007669"/>
    <property type="project" value="InterPro"/>
</dbReference>
<dbReference type="Gene3D" id="3.30.1490.10">
    <property type="match status" value="1"/>
</dbReference>
<dbReference type="EMBL" id="LBWP01000005">
    <property type="protein sequence ID" value="KKR11589.1"/>
    <property type="molecule type" value="Genomic_DNA"/>
</dbReference>
<dbReference type="Gene3D" id="3.30.1370.30">
    <property type="match status" value="1"/>
</dbReference>
<accession>A0A0G0N5Y7</accession>
<organism evidence="6 7">
    <name type="scientific">Candidatus Woesebacteria bacterium GW2011_GWA1_39_21</name>
    <dbReference type="NCBI Taxonomy" id="1618550"/>
    <lineage>
        <taxon>Bacteria</taxon>
        <taxon>Candidatus Woeseibacteriota</taxon>
    </lineage>
</organism>
<dbReference type="Pfam" id="PF00410">
    <property type="entry name" value="Ribosomal_S8"/>
    <property type="match status" value="1"/>
</dbReference>
<gene>
    <name evidence="6" type="ORF">UT39_C0005G0024</name>
</gene>
<dbReference type="AlphaFoldDB" id="A0A0G0N5Y7"/>
<dbReference type="SUPFAM" id="SSF56047">
    <property type="entry name" value="Ribosomal protein S8"/>
    <property type="match status" value="1"/>
</dbReference>
<dbReference type="InterPro" id="IPR000630">
    <property type="entry name" value="Ribosomal_uS8"/>
</dbReference>
<evidence type="ECO:0000256" key="2">
    <source>
        <dbReference type="ARBA" id="ARBA00022980"/>
    </source>
</evidence>
<evidence type="ECO:0000256" key="3">
    <source>
        <dbReference type="ARBA" id="ARBA00023274"/>
    </source>
</evidence>
<evidence type="ECO:0000313" key="7">
    <source>
        <dbReference type="Proteomes" id="UP000034246"/>
    </source>
</evidence>
<evidence type="ECO:0000256" key="5">
    <source>
        <dbReference type="ARBA" id="ARBA00035525"/>
    </source>
</evidence>
<sequence length="142" mass="15570">MRTEVKFPVLERLAGKTMTNYPIGDFLIKVKNAAAAGKKDVVVPQSKLILSVAAVLKKEKYLSDVGISDGQVTVKISYMKKMPVLVELKLVSKPGKRVYIGVEEIREHKGLSFFILSTPMGIMASKDALKKNIGGEVIAEIH</sequence>
<proteinExistence type="inferred from homology"/>
<protein>
    <recommendedName>
        <fullName evidence="4">Small ribosomal subunit protein uS8</fullName>
    </recommendedName>
    <alternativeName>
        <fullName evidence="5">30S ribosomal protein S8</fullName>
    </alternativeName>
</protein>
<evidence type="ECO:0000256" key="4">
    <source>
        <dbReference type="ARBA" id="ARBA00035258"/>
    </source>
</evidence>
<keyword evidence="3" id="KW-0687">Ribonucleoprotein</keyword>
<dbReference type="STRING" id="1618550.UT39_C0005G0024"/>